<comment type="similarity">
    <text evidence="5">Belongs to the CofC family.</text>
</comment>
<feature type="region of interest" description="Disordered" evidence="6">
    <location>
        <begin position="208"/>
        <end position="234"/>
    </location>
</feature>
<feature type="compositionally biased region" description="Basic and acidic residues" evidence="6">
    <location>
        <begin position="223"/>
        <end position="234"/>
    </location>
</feature>
<evidence type="ECO:0000313" key="8">
    <source>
        <dbReference type="Proteomes" id="UP000264006"/>
    </source>
</evidence>
<keyword evidence="3 5" id="KW-0547">Nucleotide-binding</keyword>
<dbReference type="RefSeq" id="WP_164710671.1">
    <property type="nucleotide sequence ID" value="NZ_CP031165.1"/>
</dbReference>
<gene>
    <name evidence="5" type="primary">fbiD</name>
    <name evidence="7" type="ORF">DVS28_a3473</name>
</gene>
<dbReference type="Gene3D" id="3.90.550.10">
    <property type="entry name" value="Spore Coat Polysaccharide Biosynthesis Protein SpsA, Chain A"/>
    <property type="match status" value="1"/>
</dbReference>
<reference evidence="7 8" key="1">
    <citation type="submission" date="2018-09" db="EMBL/GenBank/DDBJ databases">
        <title>Complete genome sequence of Euzebya sp. DY32-46 isolated from seawater of Pacific Ocean.</title>
        <authorList>
            <person name="Xu L."/>
            <person name="Wu Y.-H."/>
            <person name="Xu X.-W."/>
        </authorList>
    </citation>
    <scope>NUCLEOTIDE SEQUENCE [LARGE SCALE GENOMIC DNA]</scope>
    <source>
        <strain evidence="7 8">DY32-46</strain>
    </source>
</reference>
<dbReference type="GO" id="GO:0043814">
    <property type="term" value="F:phospholactate guanylyltransferase activity"/>
    <property type="evidence" value="ECO:0007669"/>
    <property type="project" value="InterPro"/>
</dbReference>
<accession>A0A346Y101</accession>
<evidence type="ECO:0000313" key="7">
    <source>
        <dbReference type="EMBL" id="AXV08148.1"/>
    </source>
</evidence>
<keyword evidence="1 5" id="KW-0808">Transferase</keyword>
<name>A0A346Y101_9ACTN</name>
<dbReference type="PANTHER" id="PTHR40392:SF1">
    <property type="entry name" value="2-PHOSPHO-L-LACTATE GUANYLYLTRANSFERASE"/>
    <property type="match status" value="1"/>
</dbReference>
<dbReference type="Pfam" id="PF01983">
    <property type="entry name" value="CofC"/>
    <property type="match status" value="1"/>
</dbReference>
<comment type="catalytic activity">
    <reaction evidence="5">
        <text>phosphoenolpyruvate + GTP + H(+) = enolpyruvoyl-2-diphospho-5'-guanosine + diphosphate</text>
        <dbReference type="Rhea" id="RHEA:30519"/>
        <dbReference type="ChEBI" id="CHEBI:15378"/>
        <dbReference type="ChEBI" id="CHEBI:33019"/>
        <dbReference type="ChEBI" id="CHEBI:37565"/>
        <dbReference type="ChEBI" id="CHEBI:58702"/>
        <dbReference type="ChEBI" id="CHEBI:143701"/>
        <dbReference type="EC" id="2.7.7.105"/>
    </reaction>
</comment>
<dbReference type="EMBL" id="CP031165">
    <property type="protein sequence ID" value="AXV08148.1"/>
    <property type="molecule type" value="Genomic_DNA"/>
</dbReference>
<dbReference type="UniPathway" id="UPA00071"/>
<feature type="binding site" evidence="5">
    <location>
        <position position="165"/>
    </location>
    <ligand>
        <name>phosphoenolpyruvate</name>
        <dbReference type="ChEBI" id="CHEBI:58702"/>
    </ligand>
</feature>
<evidence type="ECO:0000256" key="2">
    <source>
        <dbReference type="ARBA" id="ARBA00022695"/>
    </source>
</evidence>
<evidence type="ECO:0000256" key="3">
    <source>
        <dbReference type="ARBA" id="ARBA00022741"/>
    </source>
</evidence>
<evidence type="ECO:0000256" key="6">
    <source>
        <dbReference type="SAM" id="MobiDB-lite"/>
    </source>
</evidence>
<feature type="binding site" evidence="5">
    <location>
        <position position="168"/>
    </location>
    <ligand>
        <name>phosphoenolpyruvate</name>
        <dbReference type="ChEBI" id="CHEBI:58702"/>
    </ligand>
</feature>
<keyword evidence="4 5" id="KW-0342">GTP-binding</keyword>
<dbReference type="PANTHER" id="PTHR40392">
    <property type="entry name" value="2-PHOSPHO-L-LACTATE GUANYLYLTRANSFERASE"/>
    <property type="match status" value="1"/>
</dbReference>
<dbReference type="KEGG" id="euz:DVS28_a3473"/>
<organism evidence="7 8">
    <name type="scientific">Euzebya pacifica</name>
    <dbReference type="NCBI Taxonomy" id="1608957"/>
    <lineage>
        <taxon>Bacteria</taxon>
        <taxon>Bacillati</taxon>
        <taxon>Actinomycetota</taxon>
        <taxon>Nitriliruptoria</taxon>
        <taxon>Euzebyales</taxon>
    </lineage>
</organism>
<evidence type="ECO:0000256" key="5">
    <source>
        <dbReference type="HAMAP-Rule" id="MF_02114"/>
    </source>
</evidence>
<dbReference type="NCBIfam" id="TIGR03552">
    <property type="entry name" value="F420_cofC"/>
    <property type="match status" value="1"/>
</dbReference>
<comment type="pathway">
    <text evidence="5">Cofactor biosynthesis; coenzyme F420 biosynthesis.</text>
</comment>
<dbReference type="GO" id="GO:0005525">
    <property type="term" value="F:GTP binding"/>
    <property type="evidence" value="ECO:0007669"/>
    <property type="project" value="UniProtKB-KW"/>
</dbReference>
<evidence type="ECO:0000256" key="4">
    <source>
        <dbReference type="ARBA" id="ARBA00023134"/>
    </source>
</evidence>
<feature type="binding site" evidence="5">
    <location>
        <position position="149"/>
    </location>
    <ligand>
        <name>phosphoenolpyruvate</name>
        <dbReference type="ChEBI" id="CHEBI:58702"/>
    </ligand>
</feature>
<dbReference type="GO" id="GO:0052645">
    <property type="term" value="P:F420-0 metabolic process"/>
    <property type="evidence" value="ECO:0007669"/>
    <property type="project" value="UniProtKB-UniRule"/>
</dbReference>
<dbReference type="SUPFAM" id="SSF53448">
    <property type="entry name" value="Nucleotide-diphospho-sugar transferases"/>
    <property type="match status" value="1"/>
</dbReference>
<dbReference type="EC" id="2.7.7.105" evidence="5"/>
<keyword evidence="2 5" id="KW-0548">Nucleotidyltransferase</keyword>
<dbReference type="HAMAP" id="MF_02114">
    <property type="entry name" value="CofC"/>
    <property type="match status" value="1"/>
</dbReference>
<comment type="function">
    <text evidence="5">Guanylyltransferase that catalyzes the activation of phosphoenolpyruvate (PEP) as enolpyruvoyl-2-diphospho-5'-guanosine, via the condensation of PEP with GTP. It is involved in the biosynthesis of coenzyme F420, a hydride carrier cofactor.</text>
</comment>
<dbReference type="InterPro" id="IPR002835">
    <property type="entry name" value="CofC"/>
</dbReference>
<proteinExistence type="inferred from homology"/>
<dbReference type="Proteomes" id="UP000264006">
    <property type="component" value="Chromosome"/>
</dbReference>
<sequence length="234" mass="23692">MVCPDPVVDSRPQPAVVAVVPLKAIGSSKTRMAPALSPDDRALLLRRTFDRVVAAARRCVAVTEVLVVVGDDRGASWAMMSGASIVRETPGPGGLNAALAEVDASLGKTPSLVIPADLPLVTGEDLDAMVDALPGVPGVVVCPTADGGTGGLLRAPGGIVPPCYGPGSADAHVDAARRAGVPVRRLLLPGLALDLDRPSDIALAGGWRAVTSGSTGPGGAGDSETRPVERYPHR</sequence>
<dbReference type="AlphaFoldDB" id="A0A346Y101"/>
<protein>
    <recommendedName>
        <fullName evidence="5">Phosphoenolpyruvate guanylyltransferase</fullName>
        <shortName evidence="5">PEP guanylyltransferase</shortName>
        <ecNumber evidence="5">2.7.7.105</ecNumber>
    </recommendedName>
</protein>
<keyword evidence="8" id="KW-1185">Reference proteome</keyword>
<evidence type="ECO:0000256" key="1">
    <source>
        <dbReference type="ARBA" id="ARBA00022679"/>
    </source>
</evidence>
<dbReference type="InterPro" id="IPR029044">
    <property type="entry name" value="Nucleotide-diphossugar_trans"/>
</dbReference>